<keyword evidence="5 8" id="KW-0472">Membrane</keyword>
<organism evidence="10 11">
    <name type="scientific">Paractinoplanes tereljensis</name>
    <dbReference type="NCBI Taxonomy" id="571912"/>
    <lineage>
        <taxon>Bacteria</taxon>
        <taxon>Bacillati</taxon>
        <taxon>Actinomycetota</taxon>
        <taxon>Actinomycetes</taxon>
        <taxon>Micromonosporales</taxon>
        <taxon>Micromonosporaceae</taxon>
        <taxon>Paractinoplanes</taxon>
    </lineage>
</organism>
<dbReference type="Pfam" id="PF02687">
    <property type="entry name" value="FtsX"/>
    <property type="match status" value="2"/>
</dbReference>
<evidence type="ECO:0000256" key="6">
    <source>
        <dbReference type="ARBA" id="ARBA00038076"/>
    </source>
</evidence>
<feature type="transmembrane region" description="Helical" evidence="8">
    <location>
        <begin position="276"/>
        <end position="300"/>
    </location>
</feature>
<feature type="transmembrane region" description="Helical" evidence="8">
    <location>
        <begin position="623"/>
        <end position="644"/>
    </location>
</feature>
<feature type="transmembrane region" description="Helical" evidence="8">
    <location>
        <begin position="108"/>
        <end position="131"/>
    </location>
</feature>
<protein>
    <submittedName>
        <fullName evidence="10">ABC transporter permease</fullName>
    </submittedName>
</protein>
<evidence type="ECO:0000256" key="8">
    <source>
        <dbReference type="SAM" id="Phobius"/>
    </source>
</evidence>
<feature type="domain" description="ABC3 transporter permease C-terminal" evidence="9">
    <location>
        <begin position="59"/>
        <end position="178"/>
    </location>
</feature>
<name>A0A919NFX0_9ACTN</name>
<feature type="compositionally biased region" description="Low complexity" evidence="7">
    <location>
        <begin position="381"/>
        <end position="399"/>
    </location>
</feature>
<feature type="transmembrane region" description="Helical" evidence="8">
    <location>
        <begin position="56"/>
        <end position="81"/>
    </location>
</feature>
<evidence type="ECO:0000313" key="10">
    <source>
        <dbReference type="EMBL" id="GIF17384.1"/>
    </source>
</evidence>
<dbReference type="RefSeq" id="WP_203797312.1">
    <property type="nucleotide sequence ID" value="NZ_BOMY01000001.1"/>
</dbReference>
<sequence>MIALFAGSLLSVTLGVALVQSSLLLLITAATLDTPPGLGAAERMEFSDNVTAAVSMLGLILGMATFLAGFIISSTFAFTVAQRRRDFALLRLVGAGRGQVRLRLLREAVLLGGLGAALGVPTGLLVMAAQAALMRHQGFVPPGFEGEWRPWILAVSFGTGIALALAGAMVAAHRAARVRPLEALRDTGTAARVMTATRWTAGLIFFGGALALVIVAPVGGPGGGAAMAMNVPLPAAIAAAALSPLVVPLLGRLLPTGSGVIGALARANLWDARRRSASVAAPLIVLVALVIGTAAAGASITDAGITELRRQTQADLVVTATGPVGPAITAVPGVASASTELSIPATVVTDDESSSASALVIDPAAYARAHSLSQPASALPARADSAGPAAGSPAARSDSVSPAASGGLAVRADSAGLAALRGRAVAVGPGGEIPSSGSIRLALPDLDLGSVPVVASVPATISGGANLLLPAGLVPERLLAAAPAQSFVTLEPGASADTVRAALGRIGTVTDADDWLRADAAARSEVNNKIMVAVMGLGALYALIGVVNSIVIGAAARRREFAAARVGGLTRGQVLRAALLESSAVTAAGILLGCLAAAGALIAAARTTSAVTGTATVTLPWTLIGAVCAVALLVTGATSLITSWSATRPAPITLLAARE</sequence>
<evidence type="ECO:0000256" key="3">
    <source>
        <dbReference type="ARBA" id="ARBA00022692"/>
    </source>
</evidence>
<dbReference type="PANTHER" id="PTHR30572:SF4">
    <property type="entry name" value="ABC TRANSPORTER PERMEASE YTRF"/>
    <property type="match status" value="1"/>
</dbReference>
<feature type="transmembrane region" description="Helical" evidence="8">
    <location>
        <begin position="151"/>
        <end position="172"/>
    </location>
</feature>
<dbReference type="PANTHER" id="PTHR30572">
    <property type="entry name" value="MEMBRANE COMPONENT OF TRANSPORTER-RELATED"/>
    <property type="match status" value="1"/>
</dbReference>
<gene>
    <name evidence="10" type="ORF">Ate02nite_01140</name>
</gene>
<keyword evidence="11" id="KW-1185">Reference proteome</keyword>
<dbReference type="GO" id="GO:0005886">
    <property type="term" value="C:plasma membrane"/>
    <property type="evidence" value="ECO:0007669"/>
    <property type="project" value="UniProtKB-SubCell"/>
</dbReference>
<feature type="transmembrane region" description="Helical" evidence="8">
    <location>
        <begin position="199"/>
        <end position="219"/>
    </location>
</feature>
<keyword evidence="4 8" id="KW-1133">Transmembrane helix</keyword>
<feature type="domain" description="ABC3 transporter permease C-terminal" evidence="9">
    <location>
        <begin position="533"/>
        <end position="648"/>
    </location>
</feature>
<evidence type="ECO:0000259" key="9">
    <source>
        <dbReference type="Pfam" id="PF02687"/>
    </source>
</evidence>
<dbReference type="InterPro" id="IPR050250">
    <property type="entry name" value="Macrolide_Exporter_MacB"/>
</dbReference>
<dbReference type="Proteomes" id="UP000623608">
    <property type="component" value="Unassembled WGS sequence"/>
</dbReference>
<feature type="transmembrane region" description="Helical" evidence="8">
    <location>
        <begin position="530"/>
        <end position="556"/>
    </location>
</feature>
<evidence type="ECO:0000313" key="11">
    <source>
        <dbReference type="Proteomes" id="UP000623608"/>
    </source>
</evidence>
<evidence type="ECO:0000256" key="4">
    <source>
        <dbReference type="ARBA" id="ARBA00022989"/>
    </source>
</evidence>
<accession>A0A919NFX0</accession>
<keyword evidence="3 8" id="KW-0812">Transmembrane</keyword>
<evidence type="ECO:0000256" key="7">
    <source>
        <dbReference type="SAM" id="MobiDB-lite"/>
    </source>
</evidence>
<dbReference type="InterPro" id="IPR003838">
    <property type="entry name" value="ABC3_permease_C"/>
</dbReference>
<dbReference type="GO" id="GO:0022857">
    <property type="term" value="F:transmembrane transporter activity"/>
    <property type="evidence" value="ECO:0007669"/>
    <property type="project" value="TreeGrafter"/>
</dbReference>
<evidence type="ECO:0000256" key="2">
    <source>
        <dbReference type="ARBA" id="ARBA00022475"/>
    </source>
</evidence>
<feature type="transmembrane region" description="Helical" evidence="8">
    <location>
        <begin position="231"/>
        <end position="255"/>
    </location>
</feature>
<dbReference type="AlphaFoldDB" id="A0A919NFX0"/>
<evidence type="ECO:0000256" key="5">
    <source>
        <dbReference type="ARBA" id="ARBA00023136"/>
    </source>
</evidence>
<comment type="caution">
    <text evidence="10">The sequence shown here is derived from an EMBL/GenBank/DDBJ whole genome shotgun (WGS) entry which is preliminary data.</text>
</comment>
<feature type="region of interest" description="Disordered" evidence="7">
    <location>
        <begin position="378"/>
        <end position="403"/>
    </location>
</feature>
<proteinExistence type="inferred from homology"/>
<comment type="similarity">
    <text evidence="6">Belongs to the ABC-4 integral membrane protein family.</text>
</comment>
<evidence type="ECO:0000256" key="1">
    <source>
        <dbReference type="ARBA" id="ARBA00004651"/>
    </source>
</evidence>
<feature type="transmembrane region" description="Helical" evidence="8">
    <location>
        <begin position="577"/>
        <end position="603"/>
    </location>
</feature>
<reference evidence="10" key="1">
    <citation type="submission" date="2021-01" db="EMBL/GenBank/DDBJ databases">
        <title>Whole genome shotgun sequence of Actinoplanes tereljensis NBRC 105297.</title>
        <authorList>
            <person name="Komaki H."/>
            <person name="Tamura T."/>
        </authorList>
    </citation>
    <scope>NUCLEOTIDE SEQUENCE</scope>
    <source>
        <strain evidence="10">NBRC 105297</strain>
    </source>
</reference>
<keyword evidence="2" id="KW-1003">Cell membrane</keyword>
<comment type="subcellular location">
    <subcellularLocation>
        <location evidence="1">Cell membrane</location>
        <topology evidence="1">Multi-pass membrane protein</topology>
    </subcellularLocation>
</comment>
<dbReference type="EMBL" id="BOMY01000001">
    <property type="protein sequence ID" value="GIF17384.1"/>
    <property type="molecule type" value="Genomic_DNA"/>
</dbReference>